<dbReference type="EMBL" id="AP017928">
    <property type="protein sequence ID" value="BBA35487.1"/>
    <property type="molecule type" value="Genomic_DNA"/>
</dbReference>
<name>A0A250KV51_9GAMM</name>
<organism evidence="1 2">
    <name type="scientific">Methylocaldum marinum</name>
    <dbReference type="NCBI Taxonomy" id="1432792"/>
    <lineage>
        <taxon>Bacteria</taxon>
        <taxon>Pseudomonadati</taxon>
        <taxon>Pseudomonadota</taxon>
        <taxon>Gammaproteobacteria</taxon>
        <taxon>Methylococcales</taxon>
        <taxon>Methylococcaceae</taxon>
        <taxon>Methylocaldum</taxon>
    </lineage>
</organism>
<dbReference type="AlphaFoldDB" id="A0A250KV51"/>
<dbReference type="Proteomes" id="UP000266313">
    <property type="component" value="Chromosome"/>
</dbReference>
<accession>A0A250KV51</accession>
<dbReference type="OrthoDB" id="9900699at2"/>
<protein>
    <submittedName>
        <fullName evidence="1">Uncharacterized protein</fullName>
    </submittedName>
</protein>
<proteinExistence type="predicted"/>
<evidence type="ECO:0000313" key="2">
    <source>
        <dbReference type="Proteomes" id="UP000266313"/>
    </source>
</evidence>
<sequence>MNTYDVYLYLDGRTQIIKIRASSSLEAKAIAEARLGIAEHGFDQDRRVFAVSERQDPDACREE</sequence>
<dbReference type="KEGG" id="mmai:sS8_3550"/>
<reference evidence="1 2" key="1">
    <citation type="submission" date="2016-12" db="EMBL/GenBank/DDBJ databases">
        <title>Genome sequencing of Methylocaldum marinum.</title>
        <authorList>
            <person name="Takeuchi M."/>
            <person name="Kamagata Y."/>
            <person name="Hiraoka S."/>
            <person name="Oshima K."/>
            <person name="Hattori M."/>
            <person name="Iwasaki W."/>
        </authorList>
    </citation>
    <scope>NUCLEOTIDE SEQUENCE [LARGE SCALE GENOMIC DNA]</scope>
    <source>
        <strain evidence="1 2">S8</strain>
    </source>
</reference>
<keyword evidence="2" id="KW-1185">Reference proteome</keyword>
<dbReference type="RefSeq" id="WP_119630777.1">
    <property type="nucleotide sequence ID" value="NZ_AP017928.1"/>
</dbReference>
<gene>
    <name evidence="1" type="ORF">sS8_3550</name>
</gene>
<evidence type="ECO:0000313" key="1">
    <source>
        <dbReference type="EMBL" id="BBA35487.1"/>
    </source>
</evidence>